<dbReference type="AlphaFoldDB" id="A0A5N6UIB0"/>
<gene>
    <name evidence="2" type="ORF">BDV40DRAFT_276445</name>
</gene>
<protein>
    <submittedName>
        <fullName evidence="2">Uncharacterized protein</fullName>
    </submittedName>
</protein>
<name>A0A5N6UIB0_ASPTM</name>
<proteinExistence type="predicted"/>
<feature type="compositionally biased region" description="Polar residues" evidence="1">
    <location>
        <begin position="1"/>
        <end position="16"/>
    </location>
</feature>
<sequence>MKIVKNLNNHPTLAQEKTNHPGPIESSPDHSHQVRNQTYLVSTPPEREKSPK</sequence>
<evidence type="ECO:0000256" key="1">
    <source>
        <dbReference type="SAM" id="MobiDB-lite"/>
    </source>
</evidence>
<accession>A0A5N6UIB0</accession>
<feature type="region of interest" description="Disordered" evidence="1">
    <location>
        <begin position="1"/>
        <end position="52"/>
    </location>
</feature>
<reference evidence="2 3" key="1">
    <citation type="submission" date="2019-04" db="EMBL/GenBank/DDBJ databases">
        <title>Friends and foes A comparative genomics study of 23 Aspergillus species from section Flavi.</title>
        <authorList>
            <consortium name="DOE Joint Genome Institute"/>
            <person name="Kjaerbolling I."/>
            <person name="Vesth T."/>
            <person name="Frisvad J.C."/>
            <person name="Nybo J.L."/>
            <person name="Theobald S."/>
            <person name="Kildgaard S."/>
            <person name="Isbrandt T."/>
            <person name="Kuo A."/>
            <person name="Sato A."/>
            <person name="Lyhne E.K."/>
            <person name="Kogle M.E."/>
            <person name="Wiebenga A."/>
            <person name="Kun R.S."/>
            <person name="Lubbers R.J."/>
            <person name="Makela M.R."/>
            <person name="Barry K."/>
            <person name="Chovatia M."/>
            <person name="Clum A."/>
            <person name="Daum C."/>
            <person name="Haridas S."/>
            <person name="He G."/>
            <person name="LaButti K."/>
            <person name="Lipzen A."/>
            <person name="Mondo S."/>
            <person name="Riley R."/>
            <person name="Salamov A."/>
            <person name="Simmons B.A."/>
            <person name="Magnuson J.K."/>
            <person name="Henrissat B."/>
            <person name="Mortensen U.H."/>
            <person name="Larsen T.O."/>
            <person name="Devries R.P."/>
            <person name="Grigoriev I.V."/>
            <person name="Machida M."/>
            <person name="Baker S.E."/>
            <person name="Andersen M.R."/>
        </authorList>
    </citation>
    <scope>NUCLEOTIDE SEQUENCE [LARGE SCALE GENOMIC DNA]</scope>
    <source>
        <strain evidence="2 3">CBS 117626</strain>
    </source>
</reference>
<evidence type="ECO:0000313" key="2">
    <source>
        <dbReference type="EMBL" id="KAE8158223.1"/>
    </source>
</evidence>
<organism evidence="2 3">
    <name type="scientific">Aspergillus tamarii</name>
    <dbReference type="NCBI Taxonomy" id="41984"/>
    <lineage>
        <taxon>Eukaryota</taxon>
        <taxon>Fungi</taxon>
        <taxon>Dikarya</taxon>
        <taxon>Ascomycota</taxon>
        <taxon>Pezizomycotina</taxon>
        <taxon>Eurotiomycetes</taxon>
        <taxon>Eurotiomycetidae</taxon>
        <taxon>Eurotiales</taxon>
        <taxon>Aspergillaceae</taxon>
        <taxon>Aspergillus</taxon>
        <taxon>Aspergillus subgen. Circumdati</taxon>
    </lineage>
</organism>
<dbReference type="Proteomes" id="UP000326950">
    <property type="component" value="Unassembled WGS sequence"/>
</dbReference>
<dbReference type="EMBL" id="ML738701">
    <property type="protein sequence ID" value="KAE8158223.1"/>
    <property type="molecule type" value="Genomic_DNA"/>
</dbReference>
<evidence type="ECO:0000313" key="3">
    <source>
        <dbReference type="Proteomes" id="UP000326950"/>
    </source>
</evidence>
<keyword evidence="3" id="KW-1185">Reference proteome</keyword>